<evidence type="ECO:0000313" key="3">
    <source>
        <dbReference type="Proteomes" id="UP000255505"/>
    </source>
</evidence>
<protein>
    <submittedName>
        <fullName evidence="2">Uncharacterized protein</fullName>
    </submittedName>
</protein>
<feature type="region of interest" description="Disordered" evidence="1">
    <location>
        <begin position="91"/>
        <end position="176"/>
    </location>
</feature>
<name>A0A375IGI7_9BURK</name>
<organism evidence="2 3">
    <name type="scientific">Cupriavidus taiwanensis</name>
    <dbReference type="NCBI Taxonomy" id="164546"/>
    <lineage>
        <taxon>Bacteria</taxon>
        <taxon>Pseudomonadati</taxon>
        <taxon>Pseudomonadota</taxon>
        <taxon>Betaproteobacteria</taxon>
        <taxon>Burkholderiales</taxon>
        <taxon>Burkholderiaceae</taxon>
        <taxon>Cupriavidus</taxon>
    </lineage>
</organism>
<dbReference type="EMBL" id="LT991976">
    <property type="protein sequence ID" value="SPK73697.1"/>
    <property type="molecule type" value="Genomic_DNA"/>
</dbReference>
<sequence length="254" mass="28868">MARARNIKPGIFKNEILGVSDPIYSLLFEGLWLLADREGRLEDRPLRIRAEVFPYRDGLNVDDMLSWLYARGFITRYSVNNRRYIAIPNFRKHQNPHKNEPASTLPAPDSVGATPEQIGTTSDELGTAPDVPRSAPADSLFSDSLIPCKPPTPPTGGVCPLAPNRKSSAKRKTPMPEDFGISERVERWAIERRYGNLPAHLESFRNKCAAHGYRYVDWDQAFMSAIREDWAGLRKRDGGKFDPTEYVNRNRRQL</sequence>
<dbReference type="Proteomes" id="UP000255505">
    <property type="component" value="Chromosome I"/>
</dbReference>
<evidence type="ECO:0000313" key="2">
    <source>
        <dbReference type="EMBL" id="SPK73697.1"/>
    </source>
</evidence>
<evidence type="ECO:0000256" key="1">
    <source>
        <dbReference type="SAM" id="MobiDB-lite"/>
    </source>
</evidence>
<accession>A0A375IGI7</accession>
<dbReference type="AlphaFoldDB" id="A0A375IGI7"/>
<gene>
    <name evidence="2" type="ORF">CT19425_110234</name>
</gene>
<dbReference type="RefSeq" id="WP_147299652.1">
    <property type="nucleotide sequence ID" value="NZ_LT991976.1"/>
</dbReference>
<proteinExistence type="predicted"/>
<reference evidence="2 3" key="1">
    <citation type="submission" date="2018-01" db="EMBL/GenBank/DDBJ databases">
        <authorList>
            <person name="Gaut B.S."/>
            <person name="Morton B.R."/>
            <person name="Clegg M.T."/>
            <person name="Duvall M.R."/>
        </authorList>
    </citation>
    <scope>NUCLEOTIDE SEQUENCE [LARGE SCALE GENOMIC DNA]</scope>
    <source>
        <strain evidence="2">Cupriavidus taiwanensis LMG 19425</strain>
    </source>
</reference>